<keyword evidence="2" id="KW-1185">Reference proteome</keyword>
<dbReference type="AlphaFoldDB" id="A0A7Y8GY19"/>
<comment type="caution">
    <text evidence="1">The sequence shown here is derived from an EMBL/GenBank/DDBJ whole genome shotgun (WGS) entry which is preliminary data.</text>
</comment>
<accession>A0A7Y8GY19</accession>
<evidence type="ECO:0000313" key="2">
    <source>
        <dbReference type="Proteomes" id="UP000545507"/>
    </source>
</evidence>
<dbReference type="Proteomes" id="UP000545507">
    <property type="component" value="Unassembled WGS sequence"/>
</dbReference>
<reference evidence="1 2" key="1">
    <citation type="submission" date="2019-09" db="EMBL/GenBank/DDBJ databases">
        <title>Hydrogenophaga aromatica sp. nov., isolated from a para-xylene-degrading enrichment culture.</title>
        <authorList>
            <person name="Tancsics A."/>
            <person name="Banerjee S."/>
        </authorList>
    </citation>
    <scope>NUCLEOTIDE SEQUENCE [LARGE SCALE GENOMIC DNA]</scope>
    <source>
        <strain evidence="1 2">D2P1</strain>
    </source>
</reference>
<dbReference type="RefSeq" id="WP_177136032.1">
    <property type="nucleotide sequence ID" value="NZ_VYGV01000011.1"/>
</dbReference>
<sequence length="154" mass="16468">MTDNSNHIVPEKTTLYVAQNVELSGMVDSSCEADERAVVLGSFSGDIAWSGIVQIPSGGMLILKDKLACRELILGGKIISGSSTAVITTNLLRMGPAAQISAGSIHVPPGGLEQARGSIINARLHMNDEDPFERFAEKERESRGNLNLYKGVPF</sequence>
<protein>
    <recommendedName>
        <fullName evidence="3">Polymer-forming cytoskeletal protein</fullName>
    </recommendedName>
</protein>
<dbReference type="EMBL" id="VYGV01000011">
    <property type="protein sequence ID" value="NWF46127.1"/>
    <property type="molecule type" value="Genomic_DNA"/>
</dbReference>
<name>A0A7Y8GY19_9BURK</name>
<gene>
    <name evidence="1" type="ORF">F3K02_12815</name>
</gene>
<proteinExistence type="predicted"/>
<evidence type="ECO:0000313" key="1">
    <source>
        <dbReference type="EMBL" id="NWF46127.1"/>
    </source>
</evidence>
<organism evidence="1 2">
    <name type="scientific">Hydrogenophaga aromaticivorans</name>
    <dbReference type="NCBI Taxonomy" id="2610898"/>
    <lineage>
        <taxon>Bacteria</taxon>
        <taxon>Pseudomonadati</taxon>
        <taxon>Pseudomonadota</taxon>
        <taxon>Betaproteobacteria</taxon>
        <taxon>Burkholderiales</taxon>
        <taxon>Comamonadaceae</taxon>
        <taxon>Hydrogenophaga</taxon>
    </lineage>
</organism>
<evidence type="ECO:0008006" key="3">
    <source>
        <dbReference type="Google" id="ProtNLM"/>
    </source>
</evidence>